<comment type="similarity">
    <text evidence="1 4">Belongs to the UDP-glycosyltransferase family.</text>
</comment>
<keyword evidence="2 4" id="KW-0328">Glycosyltransferase</keyword>
<dbReference type="Gene3D" id="3.40.50.2000">
    <property type="entry name" value="Glycogen Phosphorylase B"/>
    <property type="match status" value="2"/>
</dbReference>
<evidence type="ECO:0000256" key="5">
    <source>
        <dbReference type="RuleBase" id="RU362057"/>
    </source>
</evidence>
<name>A0ABM0XMP1_CAMSA</name>
<reference evidence="6" key="1">
    <citation type="journal article" date="2014" name="Nat. Commun.">
        <title>The emerging biofuel crop Camelina sativa retains a highly undifferentiated hexaploid genome structure.</title>
        <authorList>
            <person name="Kagale S."/>
            <person name="Koh C."/>
            <person name="Nixon J."/>
            <person name="Bollina V."/>
            <person name="Clarke W.E."/>
            <person name="Tuteja R."/>
            <person name="Spillane C."/>
            <person name="Robinson S.J."/>
            <person name="Links M.G."/>
            <person name="Clarke C."/>
            <person name="Higgins E.E."/>
            <person name="Huebert T."/>
            <person name="Sharpe A.G."/>
            <person name="Parkin I.A."/>
        </authorList>
    </citation>
    <scope>NUCLEOTIDE SEQUENCE [LARGE SCALE GENOMIC DNA]</scope>
    <source>
        <strain evidence="6">cv. DH55</strain>
    </source>
</reference>
<gene>
    <name evidence="7" type="primary">LOC104766081</name>
</gene>
<keyword evidence="3 4" id="KW-0808">Transferase</keyword>
<dbReference type="PANTHER" id="PTHR48048:SF45">
    <property type="entry name" value="GLYCOSYLTRANSFERASE"/>
    <property type="match status" value="1"/>
</dbReference>
<protein>
    <recommendedName>
        <fullName evidence="5">Glycosyltransferase</fullName>
        <ecNumber evidence="5">2.4.1.-</ecNumber>
    </recommendedName>
</protein>
<sequence length="501" mass="56416">MNFELVFIPSPGAGHLRSAVDMAKLLVDRETSLSITVIILPIISEGEVGASDYVAALSAASNSRLRYKVITSDSAEDEPTPELTNFEKHIENQAPKVKRVVAKLVKDYSRLPDSPRIVGFILDIFSYSMIDVAKEFGVPSYLFNTTNAGMLALGYHIQMLYDENKYDVSESDYVNSEAVLNVPSLSRPYPVKCIPDIFASKVTLPMFVNQARKFRQMKGILINTVSELEPYVLKFLSSSDTPPVYTYGPLLHLTNQVDDSKEEKQSDILRWLDEQPPSSVVFLCFGSKGGFSDEQAREIAMALERSGQRFLWSLRRASPNIFREAPKEFRNLEEVLPEGFFDRTKDIGRVVGWAPQVAVLAKPAIGGFFTHCGWNSMLESLWFGVPMAAWPLYAEQKFNAFMMVDELGLAVEIKKYWRDDHLTGVGTVTVTAEEIETSIKCLIDQDCDVRKKVKEISKKCHIALLDGGSSRIALQKFIEDVTKNYRFNDKGIRVCTQMRHN</sequence>
<proteinExistence type="inferred from homology"/>
<dbReference type="CDD" id="cd03784">
    <property type="entry name" value="GT1_Gtf-like"/>
    <property type="match status" value="1"/>
</dbReference>
<evidence type="ECO:0000256" key="1">
    <source>
        <dbReference type="ARBA" id="ARBA00009995"/>
    </source>
</evidence>
<keyword evidence="6" id="KW-1185">Reference proteome</keyword>
<dbReference type="Proteomes" id="UP000694864">
    <property type="component" value="Chromosome 19"/>
</dbReference>
<dbReference type="InterPro" id="IPR035595">
    <property type="entry name" value="UDP_glycos_trans_CS"/>
</dbReference>
<accession>A0ABM0XMP1</accession>
<evidence type="ECO:0000256" key="4">
    <source>
        <dbReference type="RuleBase" id="RU003718"/>
    </source>
</evidence>
<evidence type="ECO:0000256" key="3">
    <source>
        <dbReference type="ARBA" id="ARBA00022679"/>
    </source>
</evidence>
<dbReference type="SUPFAM" id="SSF53756">
    <property type="entry name" value="UDP-Glycosyltransferase/glycogen phosphorylase"/>
    <property type="match status" value="1"/>
</dbReference>
<evidence type="ECO:0000313" key="6">
    <source>
        <dbReference type="Proteomes" id="UP000694864"/>
    </source>
</evidence>
<reference evidence="7" key="2">
    <citation type="submission" date="2025-08" db="UniProtKB">
        <authorList>
            <consortium name="RefSeq"/>
        </authorList>
    </citation>
    <scope>IDENTIFICATION</scope>
    <source>
        <tissue evidence="7">Leaf</tissue>
    </source>
</reference>
<evidence type="ECO:0000256" key="2">
    <source>
        <dbReference type="ARBA" id="ARBA00022676"/>
    </source>
</evidence>
<dbReference type="RefSeq" id="XP_010488200.1">
    <property type="nucleotide sequence ID" value="XM_010489898.2"/>
</dbReference>
<dbReference type="PROSITE" id="PS00375">
    <property type="entry name" value="UDPGT"/>
    <property type="match status" value="1"/>
</dbReference>
<evidence type="ECO:0000313" key="7">
    <source>
        <dbReference type="RefSeq" id="XP_010488200.1"/>
    </source>
</evidence>
<dbReference type="InterPro" id="IPR050481">
    <property type="entry name" value="UDP-glycosyltransf_plant"/>
</dbReference>
<dbReference type="InterPro" id="IPR002213">
    <property type="entry name" value="UDP_glucos_trans"/>
</dbReference>
<dbReference type="GeneID" id="104766081"/>
<dbReference type="PANTHER" id="PTHR48048">
    <property type="entry name" value="GLYCOSYLTRANSFERASE"/>
    <property type="match status" value="1"/>
</dbReference>
<organism evidence="6 7">
    <name type="scientific">Camelina sativa</name>
    <name type="common">False flax</name>
    <name type="synonym">Myagrum sativum</name>
    <dbReference type="NCBI Taxonomy" id="90675"/>
    <lineage>
        <taxon>Eukaryota</taxon>
        <taxon>Viridiplantae</taxon>
        <taxon>Streptophyta</taxon>
        <taxon>Embryophyta</taxon>
        <taxon>Tracheophyta</taxon>
        <taxon>Spermatophyta</taxon>
        <taxon>Magnoliopsida</taxon>
        <taxon>eudicotyledons</taxon>
        <taxon>Gunneridae</taxon>
        <taxon>Pentapetalae</taxon>
        <taxon>rosids</taxon>
        <taxon>malvids</taxon>
        <taxon>Brassicales</taxon>
        <taxon>Brassicaceae</taxon>
        <taxon>Camelineae</taxon>
        <taxon>Camelina</taxon>
    </lineage>
</organism>
<dbReference type="EC" id="2.4.1.-" evidence="5"/>
<dbReference type="Pfam" id="PF00201">
    <property type="entry name" value="UDPGT"/>
    <property type="match status" value="1"/>
</dbReference>